<protein>
    <submittedName>
        <fullName evidence="6">Translocation and assembly module subunit TamA</fullName>
    </submittedName>
</protein>
<evidence type="ECO:0000256" key="2">
    <source>
        <dbReference type="ARBA" id="ARBA00022452"/>
    </source>
</evidence>
<evidence type="ECO:0000313" key="6">
    <source>
        <dbReference type="EMBL" id="CAA0089476.1"/>
    </source>
</evidence>
<keyword evidence="3" id="KW-0472">Membrane</keyword>
<organism evidence="6 7">
    <name type="scientific">Starkeya nomas</name>
    <dbReference type="NCBI Taxonomy" id="2666134"/>
    <lineage>
        <taxon>Bacteria</taxon>
        <taxon>Pseudomonadati</taxon>
        <taxon>Pseudomonadota</taxon>
        <taxon>Alphaproteobacteria</taxon>
        <taxon>Hyphomicrobiales</taxon>
        <taxon>Xanthobacteraceae</taxon>
        <taxon>Starkeya</taxon>
    </lineage>
</organism>
<sequence length="672" mass="72185">MASQKKTWLLCLWPMRRPLATLVAVASFAVPAVPASAQIFGGDQDASSQESNSGLFGPLVNLFSPRPMGDAGKPAPDATPYKVTIEVKGGDSSLRDAVTSASNLESLSQRPPSGAAGLVRRALADRRDINAALYSAGYYAGDIRITLAGSPPDAPNVFEVVEAARRQGPVPVRVEVTPGPQFHFGRVAILDAATHRPLPDAPTLQRLRLVPGEPALATAVVNAESALVGHWRRAGHPFARIADKQVTADHATKSVDVSIYVSPGPVATFGRFTVSGADFLTPGFIEERIEIPAGTPYSPEVLDRLRRRLLEYEAIASVRIQEADKLDADGSLPIHIEVSARKPRYVGFGATYSSTEGSAINAFWGHRNLFGGGETLRLDAQVSWFGEKSEAVPDADPFGYKLSAAFVKPGIYTAQDDLVAQAAILREVTNAYVREAATLLTGVRHRYSDQLNLQVSLDLEQSRVEDTTGTRDYTIVGIPFELTYDSTDNKLDPSRGIRASGVVEPFAYFGDAGAGPAMIKGSFATYHAFDEDKRFILAGRVSAGSIFGTDLYDVPPQRRFYVGGGGSLRGYDYQSASPRNAEGVIIGGRSFFEASVEARVRVTDTIGIVPFFDMGSAFASEWPDFDGMKYSAGVGLRYYTAIGPLRLDLAFPLNPGPEDGDFGVYVSLGQAF</sequence>
<dbReference type="EMBL" id="CACSAS010000001">
    <property type="protein sequence ID" value="CAA0089476.1"/>
    <property type="molecule type" value="Genomic_DNA"/>
</dbReference>
<keyword evidence="2" id="KW-0812">Transmembrane</keyword>
<feature type="domain" description="Bacterial surface antigen (D15)" evidence="5">
    <location>
        <begin position="368"/>
        <end position="672"/>
    </location>
</feature>
<evidence type="ECO:0000259" key="5">
    <source>
        <dbReference type="Pfam" id="PF01103"/>
    </source>
</evidence>
<dbReference type="Pfam" id="PF01103">
    <property type="entry name" value="Omp85"/>
    <property type="match status" value="1"/>
</dbReference>
<accession>A0A5S9NHP7</accession>
<evidence type="ECO:0000313" key="7">
    <source>
        <dbReference type="Proteomes" id="UP000433050"/>
    </source>
</evidence>
<dbReference type="GO" id="GO:0019867">
    <property type="term" value="C:outer membrane"/>
    <property type="evidence" value="ECO:0007669"/>
    <property type="project" value="InterPro"/>
</dbReference>
<evidence type="ECO:0000256" key="1">
    <source>
        <dbReference type="ARBA" id="ARBA00004370"/>
    </source>
</evidence>
<dbReference type="Gene3D" id="3.10.20.310">
    <property type="entry name" value="membrane protein fhac"/>
    <property type="match status" value="1"/>
</dbReference>
<keyword evidence="2" id="KW-1134">Transmembrane beta strand</keyword>
<feature type="chain" id="PRO_5025005473" evidence="4">
    <location>
        <begin position="38"/>
        <end position="672"/>
    </location>
</feature>
<proteinExistence type="predicted"/>
<keyword evidence="4" id="KW-0732">Signal</keyword>
<dbReference type="PANTHER" id="PTHR12815:SF42">
    <property type="entry name" value="BACTERIAL SURFACE ANTIGEN (D15) DOMAIN-CONTAINING PROTEIN"/>
    <property type="match status" value="1"/>
</dbReference>
<dbReference type="PANTHER" id="PTHR12815">
    <property type="entry name" value="SORTING AND ASSEMBLY MACHINERY SAMM50 PROTEIN FAMILY MEMBER"/>
    <property type="match status" value="1"/>
</dbReference>
<dbReference type="AlphaFoldDB" id="A0A5S9NHP7"/>
<reference evidence="6 7" key="1">
    <citation type="submission" date="2019-12" db="EMBL/GenBank/DDBJ databases">
        <authorList>
            <person name="Reyes-Prieto M."/>
        </authorList>
    </citation>
    <scope>NUCLEOTIDE SEQUENCE [LARGE SCALE GENOMIC DNA]</scope>
    <source>
        <strain evidence="6">HF14-78462</strain>
    </source>
</reference>
<keyword evidence="7" id="KW-1185">Reference proteome</keyword>
<dbReference type="InterPro" id="IPR039910">
    <property type="entry name" value="D15-like"/>
</dbReference>
<feature type="signal peptide" evidence="4">
    <location>
        <begin position="1"/>
        <end position="37"/>
    </location>
</feature>
<comment type="subcellular location">
    <subcellularLocation>
        <location evidence="1">Membrane</location>
    </subcellularLocation>
</comment>
<name>A0A5S9NHP7_9HYPH</name>
<evidence type="ECO:0000256" key="3">
    <source>
        <dbReference type="ARBA" id="ARBA00023136"/>
    </source>
</evidence>
<dbReference type="Gene3D" id="2.40.160.50">
    <property type="entry name" value="membrane protein fhac: a member of the omp85/tpsb transporter family"/>
    <property type="match status" value="1"/>
</dbReference>
<evidence type="ECO:0000256" key="4">
    <source>
        <dbReference type="SAM" id="SignalP"/>
    </source>
</evidence>
<dbReference type="Proteomes" id="UP000433050">
    <property type="component" value="Unassembled WGS sequence"/>
</dbReference>
<gene>
    <name evidence="6" type="primary">tamA</name>
    <name evidence="6" type="ORF">STARVERO_00945</name>
</gene>
<dbReference type="InterPro" id="IPR000184">
    <property type="entry name" value="Bac_surfAg_D15"/>
</dbReference>